<dbReference type="Pfam" id="PF13966">
    <property type="entry name" value="zf-RVT"/>
    <property type="match status" value="1"/>
</dbReference>
<dbReference type="InterPro" id="IPR036691">
    <property type="entry name" value="Endo/exonu/phosph_ase_sf"/>
</dbReference>
<organism evidence="2 3">
    <name type="scientific">Paspalum notatum var. saurae</name>
    <dbReference type="NCBI Taxonomy" id="547442"/>
    <lineage>
        <taxon>Eukaryota</taxon>
        <taxon>Viridiplantae</taxon>
        <taxon>Streptophyta</taxon>
        <taxon>Embryophyta</taxon>
        <taxon>Tracheophyta</taxon>
        <taxon>Spermatophyta</taxon>
        <taxon>Magnoliopsida</taxon>
        <taxon>Liliopsida</taxon>
        <taxon>Poales</taxon>
        <taxon>Poaceae</taxon>
        <taxon>PACMAD clade</taxon>
        <taxon>Panicoideae</taxon>
        <taxon>Andropogonodae</taxon>
        <taxon>Paspaleae</taxon>
        <taxon>Paspalinae</taxon>
        <taxon>Paspalum</taxon>
    </lineage>
</organism>
<dbReference type="GO" id="GO:0003824">
    <property type="term" value="F:catalytic activity"/>
    <property type="evidence" value="ECO:0007669"/>
    <property type="project" value="InterPro"/>
</dbReference>
<dbReference type="SUPFAM" id="SSF56672">
    <property type="entry name" value="DNA/RNA polymerases"/>
    <property type="match status" value="2"/>
</dbReference>
<accession>A0AAQ3UGW8</accession>
<dbReference type="Pfam" id="PF03372">
    <property type="entry name" value="Exo_endo_phos"/>
    <property type="match status" value="1"/>
</dbReference>
<protein>
    <recommendedName>
        <fullName evidence="1">Reverse transcriptase domain-containing protein</fullName>
    </recommendedName>
</protein>
<dbReference type="InterPro" id="IPR000477">
    <property type="entry name" value="RT_dom"/>
</dbReference>
<dbReference type="CDD" id="cd01650">
    <property type="entry name" value="RT_nLTR_like"/>
    <property type="match status" value="1"/>
</dbReference>
<dbReference type="PROSITE" id="PS50878">
    <property type="entry name" value="RT_POL"/>
    <property type="match status" value="1"/>
</dbReference>
<evidence type="ECO:0000313" key="2">
    <source>
        <dbReference type="EMBL" id="WVZ92388.1"/>
    </source>
</evidence>
<dbReference type="InterPro" id="IPR005135">
    <property type="entry name" value="Endo/exonuclease/phosphatase"/>
</dbReference>
<evidence type="ECO:0000259" key="1">
    <source>
        <dbReference type="PROSITE" id="PS50878"/>
    </source>
</evidence>
<dbReference type="Gene3D" id="3.60.10.10">
    <property type="entry name" value="Endonuclease/exonuclease/phosphatase"/>
    <property type="match status" value="1"/>
</dbReference>
<dbReference type="InterPro" id="IPR026960">
    <property type="entry name" value="RVT-Znf"/>
</dbReference>
<sequence>MSKPCKSWSVVSWNVRGLGGSEKCTVVRDALLSSKPVIVCLQESKLCDLPKTKAKTFLPPNLSDLSSLNALGTRGGIVTTWDTKLFSLASSLVRRYSLTTTLAISGSAGTVTVTNIYAPSDHRESRAFLAELVEIKPLISGPWLLVGDFNLTRCSSEKNTGSGDPRLRAAFNEAIDQITVVELPLLGCLYTWSNQRATPTLARLDRAFINHEFSAAFPTVSLTPLIRQTSDHKPLLVSISTTIPQSKLFRFENSWLKHPLFLQSVLPAWHEKEWTRDAAARLAASLKLVRAAARNWARRNRAPPALTSNCKFIILLFDCYEEEHLLSLAEIQVRHLARERLHLAAIQHAAYWKQRSKHKAVKEADSNTAYHHAYASQQRRANQITCLEVAGLLHMDHEGVTKAATGYYKTLMGSPGSPEWQFSLDNLYPNQQQAPASLDQPFTEQEAWAAVRGMKHDSAPGPDGFGPAFYKASWQEVKPDIMQMLNAFHEGSIELERINRSYMVLLPKKPRATAVENFRPICLQNCSVKIASKILTTRLQVVISKLIDLDQTGFLKGRSISENFVYATELVQHCHKSKAPTLVLKLDFAKAFDTVQWGSLQEILRARGFSSKWLTWTQDLLSSSLTAVLVNGTPGPWFGCKKGLRQGDPMSPYLFLLVADVLQVLIKNDTAIRHPVNPQLPCSVLQYADDTLIVMRGDTLGVAQLKGLLDQFSLATGLKINYSKSVAIPMHMEQSVAEQCLQILACKQEGFPQSYLGLPLSNSKLRLNAFAPYIAKADRYLAGWQTALLNPMGRLVFVNSVLDSQMVYLMSAMKLDQGLIKQVDRTRRAFLWAGEKTTSGAKCLVNWDAVCDLKTEGGLGVKNLDTLNICLLLKLLHRLHTASCSSWANWVKEHVCLATLTGNLHGEHWKTLRELLPLYRAITDCDVRDGRATSFWFDTWWGPDDLATLYPALHSHAKKKEVSVSAVMEKGLDTMLVPRLTPQASTELITLRSTMDRVTLREGQDRRRCFGANNEDKLHTTMIYQLLQMRQERGTPMPTMVWESRAPPRVQFFGWLVSQERIQCRRNLLRKKIVEDETCCVCGRLAEDTSHILLHCEFAAAFWARIDGHFVSNPSYERFLKQMDRLNQVIHFKGSVTVNVNDNVGPFFQTRKGLRQGDPLSPLLFNIMVDMLKVLITRANLDGQLEGVVTHLVEGGLSILQYADNTILFMNHDLDKALNMKLLLYAFEQASCFKINFHKTHEYVDQYKNLFGCNVDSFPINIPIHFKKLRNCDWKKVEERFEKRLSSFLLMHMMSFFSLPKGVRKKLDYFRSRFYWQGDEQKKKNIDLLSGASYACLRTGLGI</sequence>
<dbReference type="Pfam" id="PF00078">
    <property type="entry name" value="RVT_1"/>
    <property type="match status" value="2"/>
</dbReference>
<feature type="domain" description="Reverse transcriptase" evidence="1">
    <location>
        <begin position="487"/>
        <end position="760"/>
    </location>
</feature>
<dbReference type="SUPFAM" id="SSF56219">
    <property type="entry name" value="DNase I-like"/>
    <property type="match status" value="1"/>
</dbReference>
<dbReference type="PANTHER" id="PTHR33116">
    <property type="entry name" value="REVERSE TRANSCRIPTASE ZINC-BINDING DOMAIN-CONTAINING PROTEIN-RELATED-RELATED"/>
    <property type="match status" value="1"/>
</dbReference>
<name>A0AAQ3UGW8_PASNO</name>
<dbReference type="EMBL" id="CP144753">
    <property type="protein sequence ID" value="WVZ92388.1"/>
    <property type="molecule type" value="Genomic_DNA"/>
</dbReference>
<keyword evidence="3" id="KW-1185">Reference proteome</keyword>
<gene>
    <name evidence="2" type="ORF">U9M48_038459</name>
</gene>
<reference evidence="2 3" key="1">
    <citation type="submission" date="2024-02" db="EMBL/GenBank/DDBJ databases">
        <title>High-quality chromosome-scale genome assembly of Pensacola bahiagrass (Paspalum notatum Flugge var. saurae).</title>
        <authorList>
            <person name="Vega J.M."/>
            <person name="Podio M."/>
            <person name="Orjuela J."/>
            <person name="Siena L.A."/>
            <person name="Pessino S.C."/>
            <person name="Combes M.C."/>
            <person name="Mariac C."/>
            <person name="Albertini E."/>
            <person name="Pupilli F."/>
            <person name="Ortiz J.P.A."/>
            <person name="Leblanc O."/>
        </authorList>
    </citation>
    <scope>NUCLEOTIDE SEQUENCE [LARGE SCALE GENOMIC DNA]</scope>
    <source>
        <strain evidence="2">R1</strain>
        <tissue evidence="2">Leaf</tissue>
    </source>
</reference>
<evidence type="ECO:0000313" key="3">
    <source>
        <dbReference type="Proteomes" id="UP001341281"/>
    </source>
</evidence>
<dbReference type="Proteomes" id="UP001341281">
    <property type="component" value="Chromosome 09"/>
</dbReference>
<dbReference type="PANTHER" id="PTHR33116:SF78">
    <property type="entry name" value="OS12G0587133 PROTEIN"/>
    <property type="match status" value="1"/>
</dbReference>
<proteinExistence type="predicted"/>
<dbReference type="InterPro" id="IPR043502">
    <property type="entry name" value="DNA/RNA_pol_sf"/>
</dbReference>